<feature type="active site" description="Proton donor" evidence="6">
    <location>
        <position position="437"/>
    </location>
</feature>
<evidence type="ECO:0000256" key="5">
    <source>
        <dbReference type="ARBA" id="ARBA00023002"/>
    </source>
</evidence>
<keyword evidence="10" id="KW-1185">Reference proteome</keyword>
<reference evidence="9" key="1">
    <citation type="submission" date="2023-06" db="EMBL/GenBank/DDBJ databases">
        <title>Genome-scale phylogeny and comparative genomics of the fungal order Sordariales.</title>
        <authorList>
            <consortium name="Lawrence Berkeley National Laboratory"/>
            <person name="Hensen N."/>
            <person name="Bonometti L."/>
            <person name="Westerberg I."/>
            <person name="Brannstrom I.O."/>
            <person name="Guillou S."/>
            <person name="Cros-Aarteil S."/>
            <person name="Calhoun S."/>
            <person name="Haridas S."/>
            <person name="Kuo A."/>
            <person name="Mondo S."/>
            <person name="Pangilinan J."/>
            <person name="Riley R."/>
            <person name="Labutti K."/>
            <person name="Andreopoulos B."/>
            <person name="Lipzen A."/>
            <person name="Chen C."/>
            <person name="Yanf M."/>
            <person name="Daum C."/>
            <person name="Ng V."/>
            <person name="Clum A."/>
            <person name="Steindorff A."/>
            <person name="Ohm R."/>
            <person name="Martin F."/>
            <person name="Silar P."/>
            <person name="Natvig D."/>
            <person name="Lalanne C."/>
            <person name="Gautier V."/>
            <person name="Ament-Velasquez S.L."/>
            <person name="Kruys A."/>
            <person name="Hutchinson M.I."/>
            <person name="Powell A.J."/>
            <person name="Barry K."/>
            <person name="Miller A.N."/>
            <person name="Grigoriev I.V."/>
            <person name="Debuchy R."/>
            <person name="Gladieux P."/>
            <person name="Thoren M.H."/>
            <person name="Johannesson H."/>
        </authorList>
    </citation>
    <scope>NUCLEOTIDE SEQUENCE</scope>
    <source>
        <strain evidence="9">PSN4</strain>
    </source>
</reference>
<dbReference type="GO" id="GO:0050660">
    <property type="term" value="F:flavin adenine dinucleotide binding"/>
    <property type="evidence" value="ECO:0007669"/>
    <property type="project" value="InterPro"/>
</dbReference>
<keyword evidence="4 7" id="KW-0274">FAD</keyword>
<dbReference type="SUPFAM" id="SSF54373">
    <property type="entry name" value="FAD-linked reductases, C-terminal domain"/>
    <property type="match status" value="1"/>
</dbReference>
<dbReference type="PANTHER" id="PTHR11552:SF201">
    <property type="entry name" value="GLUCOSE-METHANOL-CHOLINE OXIDOREDUCTASE N-TERMINAL DOMAIN-CONTAINING PROTEIN"/>
    <property type="match status" value="1"/>
</dbReference>
<accession>A0AAJ0BHI6</accession>
<name>A0AAJ0BHI6_9PEZI</name>
<gene>
    <name evidence="9" type="ORF">QBC47DRAFT_373578</name>
</gene>
<sequence length="506" mass="55650">MTWNRASRQDYDDWRELGNDGWGWDDLLPFFKKTEHFHPPIDTAKQLFGAHDHAGQLGLDGPVQVSYPVQFSPSHRFWHRTMNGVGIESNMAHMAGDNTGCWTSLVSTDPKSGTRSYAAAAYYQPNASRPNLWVLTGAEVRETILERAHDGQWEAKGARFVHNGREFSVSASREVILSAGSVQSPQILELSGIGGSQVLSAAGIEVKVDNPNVGENLQDHMTTTMVFEVDPSLPTPDDLRSPEALAAAAEEYTHSRTGPFVVVPISMAYVPLMQIAPQSAIDTLLTSSPSPDSPLAEHNRLLRRRFSTEGNRLGHVEYVFDLGNWGPDYPSEPNKKYGSMLQILQFPFSRGSVHIQPSPSGSSLVSSLRVDPQYFSGDHGRLDLEIAVLAHRFSEKICAAQPLSNIIRKQVSPTPAEAADGESLREWLRRVLVTDWHPVGTCAMGGKQGARAGVVDERLRVYDVRGLRVADASIMPLQISAHLQATVYAIAEKAAHMILEDLDRSS</sequence>
<feature type="binding site" evidence="7">
    <location>
        <begin position="436"/>
        <end position="437"/>
    </location>
    <ligand>
        <name>FAD</name>
        <dbReference type="ChEBI" id="CHEBI:57692"/>
    </ligand>
</feature>
<dbReference type="PANTHER" id="PTHR11552">
    <property type="entry name" value="GLUCOSE-METHANOL-CHOLINE GMC OXIDOREDUCTASE"/>
    <property type="match status" value="1"/>
</dbReference>
<dbReference type="Gene3D" id="3.30.560.10">
    <property type="entry name" value="Glucose Oxidase, domain 3"/>
    <property type="match status" value="1"/>
</dbReference>
<dbReference type="Proteomes" id="UP001239445">
    <property type="component" value="Unassembled WGS sequence"/>
</dbReference>
<keyword evidence="5" id="KW-0560">Oxidoreductase</keyword>
<evidence type="ECO:0000259" key="8">
    <source>
        <dbReference type="PROSITE" id="PS00624"/>
    </source>
</evidence>
<evidence type="ECO:0000256" key="3">
    <source>
        <dbReference type="ARBA" id="ARBA00022630"/>
    </source>
</evidence>
<feature type="binding site" evidence="7">
    <location>
        <position position="140"/>
    </location>
    <ligand>
        <name>FAD</name>
        <dbReference type="ChEBI" id="CHEBI:57692"/>
    </ligand>
</feature>
<evidence type="ECO:0000256" key="2">
    <source>
        <dbReference type="ARBA" id="ARBA00010790"/>
    </source>
</evidence>
<dbReference type="SUPFAM" id="SSF51905">
    <property type="entry name" value="FAD/NAD(P)-binding domain"/>
    <property type="match status" value="1"/>
</dbReference>
<organism evidence="9 10">
    <name type="scientific">Echria macrotheca</name>
    <dbReference type="NCBI Taxonomy" id="438768"/>
    <lineage>
        <taxon>Eukaryota</taxon>
        <taxon>Fungi</taxon>
        <taxon>Dikarya</taxon>
        <taxon>Ascomycota</taxon>
        <taxon>Pezizomycotina</taxon>
        <taxon>Sordariomycetes</taxon>
        <taxon>Sordariomycetidae</taxon>
        <taxon>Sordariales</taxon>
        <taxon>Schizotheciaceae</taxon>
        <taxon>Echria</taxon>
    </lineage>
</organism>
<evidence type="ECO:0000313" key="10">
    <source>
        <dbReference type="Proteomes" id="UP001239445"/>
    </source>
</evidence>
<feature type="domain" description="Glucose-methanol-choline oxidoreductase N-terminal" evidence="8">
    <location>
        <begin position="180"/>
        <end position="194"/>
    </location>
</feature>
<dbReference type="Pfam" id="PF00732">
    <property type="entry name" value="GMC_oxred_N"/>
    <property type="match status" value="1"/>
</dbReference>
<comment type="caution">
    <text evidence="9">The sequence shown here is derived from an EMBL/GenBank/DDBJ whole genome shotgun (WGS) entry which is preliminary data.</text>
</comment>
<dbReference type="AlphaFoldDB" id="A0AAJ0BHI6"/>
<evidence type="ECO:0000256" key="7">
    <source>
        <dbReference type="PIRSR" id="PIRSR000137-2"/>
    </source>
</evidence>
<evidence type="ECO:0000256" key="6">
    <source>
        <dbReference type="PIRSR" id="PIRSR000137-1"/>
    </source>
</evidence>
<dbReference type="GO" id="GO:0016614">
    <property type="term" value="F:oxidoreductase activity, acting on CH-OH group of donors"/>
    <property type="evidence" value="ECO:0007669"/>
    <property type="project" value="InterPro"/>
</dbReference>
<dbReference type="PROSITE" id="PS00624">
    <property type="entry name" value="GMC_OXRED_2"/>
    <property type="match status" value="1"/>
</dbReference>
<evidence type="ECO:0000256" key="1">
    <source>
        <dbReference type="ARBA" id="ARBA00001974"/>
    </source>
</evidence>
<dbReference type="Gene3D" id="3.50.50.60">
    <property type="entry name" value="FAD/NAD(P)-binding domain"/>
    <property type="match status" value="1"/>
</dbReference>
<protein>
    <recommendedName>
        <fullName evidence="8">Glucose-methanol-choline oxidoreductase N-terminal domain-containing protein</fullName>
    </recommendedName>
</protein>
<dbReference type="InterPro" id="IPR036188">
    <property type="entry name" value="FAD/NAD-bd_sf"/>
</dbReference>
<comment type="cofactor">
    <cofactor evidence="1 7">
        <name>FAD</name>
        <dbReference type="ChEBI" id="CHEBI:57692"/>
    </cofactor>
</comment>
<evidence type="ECO:0000256" key="4">
    <source>
        <dbReference type="ARBA" id="ARBA00022827"/>
    </source>
</evidence>
<evidence type="ECO:0000313" key="9">
    <source>
        <dbReference type="EMBL" id="KAK1758020.1"/>
    </source>
</evidence>
<comment type="similarity">
    <text evidence="2">Belongs to the GMC oxidoreductase family.</text>
</comment>
<dbReference type="Pfam" id="PF05199">
    <property type="entry name" value="GMC_oxred_C"/>
    <property type="match status" value="1"/>
</dbReference>
<dbReference type="InterPro" id="IPR000172">
    <property type="entry name" value="GMC_OxRdtase_N"/>
</dbReference>
<dbReference type="InterPro" id="IPR012132">
    <property type="entry name" value="GMC_OxRdtase"/>
</dbReference>
<dbReference type="EMBL" id="MU839829">
    <property type="protein sequence ID" value="KAK1758020.1"/>
    <property type="molecule type" value="Genomic_DNA"/>
</dbReference>
<feature type="active site" description="Proton acceptor" evidence="6">
    <location>
        <position position="482"/>
    </location>
</feature>
<dbReference type="PIRSF" id="PIRSF000137">
    <property type="entry name" value="Alcohol_oxidase"/>
    <property type="match status" value="1"/>
</dbReference>
<keyword evidence="3" id="KW-0285">Flavoprotein</keyword>
<dbReference type="InterPro" id="IPR007867">
    <property type="entry name" value="GMC_OxRtase_C"/>
</dbReference>
<proteinExistence type="inferred from homology"/>